<gene>
    <name evidence="4" type="ORF">LWI29_008579</name>
</gene>
<sequence>MIEGPKGMFRGSIPRITWYIPASSLTFMAIEFLRDRFNERLENDNTHEVTRFIGQQQSEKERERNRKREIVVAAVAESAALLPSRRHPCLSVPSPLLVDAVFSYRSPPLLLPSFVEAAALARRRRRRHSSTPSSTTGELIGIHPTTVLNKIGF</sequence>
<dbReference type="SUPFAM" id="SSF103506">
    <property type="entry name" value="Mitochondrial carrier"/>
    <property type="match status" value="1"/>
</dbReference>
<evidence type="ECO:0000313" key="5">
    <source>
        <dbReference type="Proteomes" id="UP001168877"/>
    </source>
</evidence>
<dbReference type="AlphaFoldDB" id="A0AA39SRK5"/>
<accession>A0AA39SRK5</accession>
<reference evidence="4" key="1">
    <citation type="journal article" date="2022" name="Plant J.">
        <title>Strategies of tolerance reflected in two North American maple genomes.</title>
        <authorList>
            <person name="McEvoy S.L."/>
            <person name="Sezen U.U."/>
            <person name="Trouern-Trend A."/>
            <person name="McMahon S.M."/>
            <person name="Schaberg P.G."/>
            <person name="Yang J."/>
            <person name="Wegrzyn J.L."/>
            <person name="Swenson N.G."/>
        </authorList>
    </citation>
    <scope>NUCLEOTIDE SEQUENCE</scope>
    <source>
        <strain evidence="4">NS2018</strain>
    </source>
</reference>
<evidence type="ECO:0000256" key="3">
    <source>
        <dbReference type="ARBA" id="ARBA00023136"/>
    </source>
</evidence>
<dbReference type="InterPro" id="IPR018108">
    <property type="entry name" value="MCP_transmembrane"/>
</dbReference>
<dbReference type="GO" id="GO:0016020">
    <property type="term" value="C:membrane"/>
    <property type="evidence" value="ECO:0007669"/>
    <property type="project" value="UniProtKB-SubCell"/>
</dbReference>
<proteinExistence type="predicted"/>
<dbReference type="Pfam" id="PF00153">
    <property type="entry name" value="Mito_carr"/>
    <property type="match status" value="1"/>
</dbReference>
<dbReference type="EMBL" id="JAUESC010000004">
    <property type="protein sequence ID" value="KAK0595640.1"/>
    <property type="molecule type" value="Genomic_DNA"/>
</dbReference>
<comment type="subcellular location">
    <subcellularLocation>
        <location evidence="1">Membrane</location>
        <topology evidence="1">Multi-pass membrane protein</topology>
    </subcellularLocation>
</comment>
<keyword evidence="5" id="KW-1185">Reference proteome</keyword>
<evidence type="ECO:0000256" key="1">
    <source>
        <dbReference type="ARBA" id="ARBA00004141"/>
    </source>
</evidence>
<dbReference type="Proteomes" id="UP001168877">
    <property type="component" value="Unassembled WGS sequence"/>
</dbReference>
<keyword evidence="3" id="KW-0472">Membrane</keyword>
<evidence type="ECO:0000256" key="2">
    <source>
        <dbReference type="ARBA" id="ARBA00022692"/>
    </source>
</evidence>
<keyword evidence="2" id="KW-0812">Transmembrane</keyword>
<organism evidence="4 5">
    <name type="scientific">Acer saccharum</name>
    <name type="common">Sugar maple</name>
    <dbReference type="NCBI Taxonomy" id="4024"/>
    <lineage>
        <taxon>Eukaryota</taxon>
        <taxon>Viridiplantae</taxon>
        <taxon>Streptophyta</taxon>
        <taxon>Embryophyta</taxon>
        <taxon>Tracheophyta</taxon>
        <taxon>Spermatophyta</taxon>
        <taxon>Magnoliopsida</taxon>
        <taxon>eudicotyledons</taxon>
        <taxon>Gunneridae</taxon>
        <taxon>Pentapetalae</taxon>
        <taxon>rosids</taxon>
        <taxon>malvids</taxon>
        <taxon>Sapindales</taxon>
        <taxon>Sapindaceae</taxon>
        <taxon>Hippocastanoideae</taxon>
        <taxon>Acereae</taxon>
        <taxon>Acer</taxon>
    </lineage>
</organism>
<evidence type="ECO:0000313" key="4">
    <source>
        <dbReference type="EMBL" id="KAK0595640.1"/>
    </source>
</evidence>
<protein>
    <submittedName>
        <fullName evidence="4">Uncharacterized protein</fullName>
    </submittedName>
</protein>
<reference evidence="4" key="2">
    <citation type="submission" date="2023-06" db="EMBL/GenBank/DDBJ databases">
        <authorList>
            <person name="Swenson N.G."/>
            <person name="Wegrzyn J.L."/>
            <person name="Mcevoy S.L."/>
        </authorList>
    </citation>
    <scope>NUCLEOTIDE SEQUENCE</scope>
    <source>
        <strain evidence="4">NS2018</strain>
        <tissue evidence="4">Leaf</tissue>
    </source>
</reference>
<name>A0AA39SRK5_ACESA</name>
<comment type="caution">
    <text evidence="4">The sequence shown here is derived from an EMBL/GenBank/DDBJ whole genome shotgun (WGS) entry which is preliminary data.</text>
</comment>
<dbReference type="Gene3D" id="1.50.40.10">
    <property type="entry name" value="Mitochondrial carrier domain"/>
    <property type="match status" value="1"/>
</dbReference>
<dbReference type="InterPro" id="IPR023395">
    <property type="entry name" value="MCP_dom_sf"/>
</dbReference>